<proteinExistence type="predicted"/>
<dbReference type="EMBL" id="QQSY01000001">
    <property type="protein sequence ID" value="RDI99553.1"/>
    <property type="molecule type" value="Genomic_DNA"/>
</dbReference>
<evidence type="ECO:0000313" key="2">
    <source>
        <dbReference type="Proteomes" id="UP000254711"/>
    </source>
</evidence>
<evidence type="ECO:0000313" key="1">
    <source>
        <dbReference type="EMBL" id="RDI99553.1"/>
    </source>
</evidence>
<name>A0A370KA80_9GAMM</name>
<reference evidence="1 2" key="1">
    <citation type="submission" date="2018-07" db="EMBL/GenBank/DDBJ databases">
        <title>Dyella solisilvae sp. nov., isolated from the pine and broad-leaved mixed forest soil.</title>
        <authorList>
            <person name="Gao Z."/>
            <person name="Qiu L."/>
        </authorList>
    </citation>
    <scope>NUCLEOTIDE SEQUENCE [LARGE SCALE GENOMIC DNA]</scope>
    <source>
        <strain evidence="1 2">DHG54</strain>
    </source>
</reference>
<organism evidence="1 2">
    <name type="scientific">Dyella solisilvae</name>
    <dbReference type="NCBI Taxonomy" id="1920168"/>
    <lineage>
        <taxon>Bacteria</taxon>
        <taxon>Pseudomonadati</taxon>
        <taxon>Pseudomonadota</taxon>
        <taxon>Gammaproteobacteria</taxon>
        <taxon>Lysobacterales</taxon>
        <taxon>Rhodanobacteraceae</taxon>
        <taxon>Dyella</taxon>
    </lineage>
</organism>
<protein>
    <submittedName>
        <fullName evidence="1">Uncharacterized protein</fullName>
    </submittedName>
</protein>
<dbReference type="AlphaFoldDB" id="A0A370KA80"/>
<keyword evidence="2" id="KW-1185">Reference proteome</keyword>
<accession>A0A370KA80</accession>
<comment type="caution">
    <text evidence="1">The sequence shown here is derived from an EMBL/GenBank/DDBJ whole genome shotgun (WGS) entry which is preliminary data.</text>
</comment>
<dbReference type="RefSeq" id="WP_114823295.1">
    <property type="nucleotide sequence ID" value="NZ_QQSY01000001.1"/>
</dbReference>
<gene>
    <name evidence="1" type="ORF">DVT68_01485</name>
</gene>
<dbReference type="OrthoDB" id="6940327at2"/>
<dbReference type="Proteomes" id="UP000254711">
    <property type="component" value="Unassembled WGS sequence"/>
</dbReference>
<sequence length="161" mass="17286">MAFFIGWSAWSPSGQFQACPLPLLEQASNAAGWHGGDIRRANLIRVGEGAPGRLAPTVVLRPVRQGCINGKGVPLGMRLLLPGKRMRRPGSHGPDTRKHQPDPVYLRPIFDRTGLTQAQAANAIGVTSCTIRSDRASGDPSRPAPHLVKYALEQLAAHATE</sequence>